<dbReference type="Gramene" id="Bra012383.1">
    <property type="protein sequence ID" value="Bra012383.1-P"/>
    <property type="gene ID" value="Bra012383"/>
</dbReference>
<dbReference type="InterPro" id="IPR003863">
    <property type="entry name" value="DUF220"/>
</dbReference>
<evidence type="ECO:0000256" key="1">
    <source>
        <dbReference type="SAM" id="MobiDB-lite"/>
    </source>
</evidence>
<dbReference type="eggNOG" id="ENOG502QUTS">
    <property type="taxonomic scope" value="Eukaryota"/>
</dbReference>
<evidence type="ECO:0000259" key="2">
    <source>
        <dbReference type="Pfam" id="PF02713"/>
    </source>
</evidence>
<feature type="domain" description="DUF220" evidence="2">
    <location>
        <begin position="161"/>
        <end position="231"/>
    </location>
</feature>
<evidence type="ECO:0000313" key="3">
    <source>
        <dbReference type="EnsemblPlants" id="Bra012383.1-P"/>
    </source>
</evidence>
<dbReference type="GO" id="GO:0005261">
    <property type="term" value="F:monoatomic cation channel activity"/>
    <property type="evidence" value="ECO:0000318"/>
    <property type="project" value="GO_Central"/>
</dbReference>
<evidence type="ECO:0000313" key="4">
    <source>
        <dbReference type="Proteomes" id="UP000011750"/>
    </source>
</evidence>
<reference evidence="3 4" key="1">
    <citation type="journal article" date="2011" name="Nat. Genet.">
        <title>The genome of the mesopolyploid crop species Brassica rapa.</title>
        <authorList>
            <consortium name="Brassica rapa Genome Sequencing Project Consortium"/>
            <person name="Wang X."/>
            <person name="Wang H."/>
            <person name="Wang J."/>
            <person name="Sun R."/>
            <person name="Wu J."/>
            <person name="Liu S."/>
            <person name="Bai Y."/>
            <person name="Mun J.H."/>
            <person name="Bancroft I."/>
            <person name="Cheng F."/>
            <person name="Huang S."/>
            <person name="Li X."/>
            <person name="Hua W."/>
            <person name="Wang J."/>
            <person name="Wang X."/>
            <person name="Freeling M."/>
            <person name="Pires J.C."/>
            <person name="Paterson A.H."/>
            <person name="Chalhoub B."/>
            <person name="Wang B."/>
            <person name="Hayward A."/>
            <person name="Sharpe A.G."/>
            <person name="Park B.S."/>
            <person name="Weisshaar B."/>
            <person name="Liu B."/>
            <person name="Li B."/>
            <person name="Liu B."/>
            <person name="Tong C."/>
            <person name="Song C."/>
            <person name="Duran C."/>
            <person name="Peng C."/>
            <person name="Geng C."/>
            <person name="Koh C."/>
            <person name="Lin C."/>
            <person name="Edwards D."/>
            <person name="Mu D."/>
            <person name="Shen D."/>
            <person name="Soumpourou E."/>
            <person name="Li F."/>
            <person name="Fraser F."/>
            <person name="Conant G."/>
            <person name="Lassalle G."/>
            <person name="King G.J."/>
            <person name="Bonnema G."/>
            <person name="Tang H."/>
            <person name="Wang H."/>
            <person name="Belcram H."/>
            <person name="Zhou H."/>
            <person name="Hirakawa H."/>
            <person name="Abe H."/>
            <person name="Guo H."/>
            <person name="Wang H."/>
            <person name="Jin H."/>
            <person name="Parkin I.A."/>
            <person name="Batley J."/>
            <person name="Kim J.S."/>
            <person name="Just J."/>
            <person name="Li J."/>
            <person name="Xu J."/>
            <person name="Deng J."/>
            <person name="Kim J.A."/>
            <person name="Li J."/>
            <person name="Yu J."/>
            <person name="Meng J."/>
            <person name="Wang J."/>
            <person name="Min J."/>
            <person name="Poulain J."/>
            <person name="Wang J."/>
            <person name="Hatakeyama K."/>
            <person name="Wu K."/>
            <person name="Wang L."/>
            <person name="Fang L."/>
            <person name="Trick M."/>
            <person name="Links M.G."/>
            <person name="Zhao M."/>
            <person name="Jin M."/>
            <person name="Ramchiary N."/>
            <person name="Drou N."/>
            <person name="Berkman P.J."/>
            <person name="Cai Q."/>
            <person name="Huang Q."/>
            <person name="Li R."/>
            <person name="Tabata S."/>
            <person name="Cheng S."/>
            <person name="Zhang S."/>
            <person name="Zhang S."/>
            <person name="Huang S."/>
            <person name="Sato S."/>
            <person name="Sun S."/>
            <person name="Kwon S.J."/>
            <person name="Choi S.R."/>
            <person name="Lee T.H."/>
            <person name="Fan W."/>
            <person name="Zhao X."/>
            <person name="Tan X."/>
            <person name="Xu X."/>
            <person name="Wang Y."/>
            <person name="Qiu Y."/>
            <person name="Yin Y."/>
            <person name="Li Y."/>
            <person name="Du Y."/>
            <person name="Liao Y."/>
            <person name="Lim Y."/>
            <person name="Narusaka Y."/>
            <person name="Wang Y."/>
            <person name="Wang Z."/>
            <person name="Li Z."/>
            <person name="Wang Z."/>
            <person name="Xiong Z."/>
            <person name="Zhang Z."/>
        </authorList>
    </citation>
    <scope>NUCLEOTIDE SEQUENCE [LARGE SCALE GENOMIC DNA]</scope>
    <source>
        <strain evidence="3 4">cv. Chiifu-401-42</strain>
    </source>
</reference>
<name>M4D7C3_BRACM</name>
<accession>M4D7C3</accession>
<dbReference type="PANTHER" id="PTHR31385">
    <property type="entry name" value="PUTATIVE (DUF220)-RELATED"/>
    <property type="match status" value="1"/>
</dbReference>
<dbReference type="GO" id="GO:0009695">
    <property type="term" value="P:jasmonic acid biosynthetic process"/>
    <property type="evidence" value="ECO:0000318"/>
    <property type="project" value="GO_Central"/>
</dbReference>
<sequence length="985" mass="115148">MGGSEISRSEEKSFENNDVFVWISKKIQEPLKAEFKKLRTVKEQQSMIKPVLEIETTHDEEREEEKLEKQLQAWRDNPSWIDQPPNVQVKSQNGLFCHLNAEFNVGLPPKSVYKIFTHPDNKRYFKNIKECISRKVLMEDGPMQTVEVKQAAAWKFLWWAGTFPIHLIVQENRKHLMSNYKQEKTMFMKVFEGCWRVEPLFIDEHLCERLKPKTQEDYDRCTNGRGRIGSKVTMDQMFQPSAILTPPPLSWYIRGITTKTTESMIEDLLAEAARIRGGGRDDDQVRNSNELDKRKVEDIKDRWRSRRRFGGWITQNIQQPLKASTKRPESSSVSETDRYIQGPWYFNPAASPKEKAEIMKIDHVRSMSVYPTDPKYYDLAELWRQVRLWRSENSKHPWYDAPAKVKMKTKKGLCHLNIDFTLGWPPQAVYEMFTNPRNLNFFHSMASTYGAHDTIATMVLKKDGPRQITEVEKVLRWKILGYNGAIPIHVIIDENHQKVTATYKKVKVKYMKVFEGSWKMEPLYVDQERLCKSRSRISEEEYKKCSGGKGRIGSKVTMEHIFQPSSLLNVPPVSWFIRGIAVKVTKALLQDLREYGEFLDRRSFLDGFGKFPMRERIVLANSVDENLVMIQRDRVRPERSGRAKMVFPGFGGWINQNIQQPLKTSKRSKNGKSRSASEEEDDRYLQGPWYWVPDLSPKEKAESLELDHVKSMPLMAIDPKYYDMDELVRQNRLWNSEHKKHPWNDAPAKVKVKTRKGICHLNIDFTLGSPPQSVFQTLTDPRNMGIFHSMGKYKNNWRTRLDTRATKVLKKDGPRQITEMEKVLRWKILGYNGTIPIHLIIDENHQKVTATYKKVKVKHMKVFEGSWKIQPLYVDQERLCKSKSRISEEKYKKCSGGKGRIGSKVTMEHIFQPSPLLNVPPVSWFIRGIAVKVTKVLLQDLREHVIRMNKMKTVDPEVYAKVIESIEKKKKKEKEKEAKLKESEY</sequence>
<dbReference type="GO" id="GO:0009707">
    <property type="term" value="C:chloroplast outer membrane"/>
    <property type="evidence" value="ECO:0000318"/>
    <property type="project" value="GO_Central"/>
</dbReference>
<dbReference type="Pfam" id="PF02713">
    <property type="entry name" value="DUF220"/>
    <property type="match status" value="3"/>
</dbReference>
<dbReference type="Proteomes" id="UP000011750">
    <property type="component" value="Chromosome A07"/>
</dbReference>
<reference evidence="3" key="3">
    <citation type="submission" date="2023-03" db="UniProtKB">
        <authorList>
            <consortium name="EnsemblPlants"/>
        </authorList>
    </citation>
    <scope>IDENTIFICATION</scope>
    <source>
        <strain evidence="3">cv. Chiifu-401-42</strain>
    </source>
</reference>
<reference evidence="3 4" key="2">
    <citation type="journal article" date="2018" name="Hortic Res">
        <title>Improved Brassica rapa reference genome by single-molecule sequencing and chromosome conformation capture technologies.</title>
        <authorList>
            <person name="Zhang L."/>
            <person name="Cai X."/>
            <person name="Wu J."/>
            <person name="Liu M."/>
            <person name="Grob S."/>
            <person name="Cheng F."/>
            <person name="Liang J."/>
            <person name="Cai C."/>
            <person name="Liu Z."/>
            <person name="Liu B."/>
            <person name="Wang F."/>
            <person name="Li S."/>
            <person name="Liu F."/>
            <person name="Li X."/>
            <person name="Cheng L."/>
            <person name="Yang W."/>
            <person name="Li M.H."/>
            <person name="Grossniklaus U."/>
            <person name="Zheng H."/>
            <person name="Wang X."/>
        </authorList>
    </citation>
    <scope>NUCLEOTIDE SEQUENCE [LARGE SCALE GENOMIC DNA]</scope>
    <source>
        <strain evidence="3 4">cv. Chiifu-401-42</strain>
    </source>
</reference>
<dbReference type="InParanoid" id="M4D7C3"/>
<feature type="domain" description="DUF220" evidence="2">
    <location>
        <begin position="833"/>
        <end position="904"/>
    </location>
</feature>
<dbReference type="AlphaFoldDB" id="M4D7C3"/>
<dbReference type="PANTHER" id="PTHR31385:SF8">
    <property type="entry name" value="DUF220 DOMAIN-CONTAINING PROTEIN"/>
    <property type="match status" value="1"/>
</dbReference>
<proteinExistence type="predicted"/>
<dbReference type="EnsemblPlants" id="Bra012383.1">
    <property type="protein sequence ID" value="Bra012383.1-P"/>
    <property type="gene ID" value="Bra012383"/>
</dbReference>
<dbReference type="HOGENOM" id="CLU_302756_0_0_1"/>
<dbReference type="STRING" id="51351.M4D7C3"/>
<keyword evidence="4" id="KW-1185">Reference proteome</keyword>
<feature type="region of interest" description="Disordered" evidence="1">
    <location>
        <begin position="661"/>
        <end position="681"/>
    </location>
</feature>
<organism evidence="3 4">
    <name type="scientific">Brassica campestris</name>
    <name type="common">Field mustard</name>
    <dbReference type="NCBI Taxonomy" id="3711"/>
    <lineage>
        <taxon>Eukaryota</taxon>
        <taxon>Viridiplantae</taxon>
        <taxon>Streptophyta</taxon>
        <taxon>Embryophyta</taxon>
        <taxon>Tracheophyta</taxon>
        <taxon>Spermatophyta</taxon>
        <taxon>Magnoliopsida</taxon>
        <taxon>eudicotyledons</taxon>
        <taxon>Gunneridae</taxon>
        <taxon>Pentapetalae</taxon>
        <taxon>rosids</taxon>
        <taxon>malvids</taxon>
        <taxon>Brassicales</taxon>
        <taxon>Brassicaceae</taxon>
        <taxon>Brassiceae</taxon>
        <taxon>Brassica</taxon>
    </lineage>
</organism>
<feature type="domain" description="DUF220" evidence="2">
    <location>
        <begin position="484"/>
        <end position="555"/>
    </location>
</feature>
<protein>
    <recommendedName>
        <fullName evidence="2">DUF220 domain-containing protein</fullName>
    </recommendedName>
</protein>